<sequence length="405" mass="46461">MLPLRSPILQLNMLKLSKIVFSFLLLFTVATHKSWAQFHPRYLSLSDSSSINISEKKHFVIQLEHENGGVLTGNERAKESLRDAYYNAFNLKIGWQTKHGGDVYHQLYNYPVYGVGLYSSTFGLDHVGDPYAVYGFVSIPIKPRVNRRWNFNYRISLGLSGRFNPYSEDENPFNLIIGTKNNVFIDFGGQVNYTLSRHFQIGAGLAFHHFSNGALKLPNTGINLLPFTAAVTYVPNAKTFDFRKQYIVPNPKEDELQFSYAFGFKQLDEDNERKYFKSTIGVFWSRYLGYKWRLGLGANIFYSASANDPEVAGDKESSFNALFSGGPAFYIDHLLTSKLYLNGNLGYYLHRNEFNRETKPMYLRIGGRYYVYKDFFAGVSIKAHAGKADFIEWTTGYTLDLRKRK</sequence>
<dbReference type="GO" id="GO:0016787">
    <property type="term" value="F:hydrolase activity"/>
    <property type="evidence" value="ECO:0007669"/>
    <property type="project" value="UniProtKB-KW"/>
</dbReference>
<evidence type="ECO:0000313" key="1">
    <source>
        <dbReference type="EMBL" id="MFC0321661.1"/>
    </source>
</evidence>
<gene>
    <name evidence="1" type="ORF">ACFFI0_25335</name>
</gene>
<keyword evidence="1" id="KW-0378">Hydrolase</keyword>
<dbReference type="InterPro" id="IPR018550">
    <property type="entry name" value="Lipid-A_deacylase-rel"/>
</dbReference>
<dbReference type="RefSeq" id="WP_149105394.1">
    <property type="nucleotide sequence ID" value="NZ_JBHLWO010000007.1"/>
</dbReference>
<dbReference type="Pfam" id="PF09411">
    <property type="entry name" value="PagL"/>
    <property type="match status" value="1"/>
</dbReference>
<accession>A0ABV6HS06</accession>
<dbReference type="EMBL" id="JBHLWO010000007">
    <property type="protein sequence ID" value="MFC0321661.1"/>
    <property type="molecule type" value="Genomic_DNA"/>
</dbReference>
<dbReference type="Proteomes" id="UP001589774">
    <property type="component" value="Unassembled WGS sequence"/>
</dbReference>
<protein>
    <submittedName>
        <fullName evidence="1">Acyloxyacyl hydrolase</fullName>
    </submittedName>
</protein>
<name>A0ABV6HS06_9SPHI</name>
<proteinExistence type="predicted"/>
<comment type="caution">
    <text evidence="1">The sequence shown here is derived from an EMBL/GenBank/DDBJ whole genome shotgun (WGS) entry which is preliminary data.</text>
</comment>
<dbReference type="Gene3D" id="2.40.160.20">
    <property type="match status" value="1"/>
</dbReference>
<reference evidence="1 2" key="1">
    <citation type="submission" date="2024-09" db="EMBL/GenBank/DDBJ databases">
        <authorList>
            <person name="Sun Q."/>
            <person name="Mori K."/>
        </authorList>
    </citation>
    <scope>NUCLEOTIDE SEQUENCE [LARGE SCALE GENOMIC DNA]</scope>
    <source>
        <strain evidence="1 2">CCM 7765</strain>
    </source>
</reference>
<keyword evidence="2" id="KW-1185">Reference proteome</keyword>
<organism evidence="1 2">
    <name type="scientific">Olivibacter oleidegradans</name>
    <dbReference type="NCBI Taxonomy" id="760123"/>
    <lineage>
        <taxon>Bacteria</taxon>
        <taxon>Pseudomonadati</taxon>
        <taxon>Bacteroidota</taxon>
        <taxon>Sphingobacteriia</taxon>
        <taxon>Sphingobacteriales</taxon>
        <taxon>Sphingobacteriaceae</taxon>
        <taxon>Olivibacter</taxon>
    </lineage>
</organism>
<evidence type="ECO:0000313" key="2">
    <source>
        <dbReference type="Proteomes" id="UP001589774"/>
    </source>
</evidence>